<keyword evidence="12 16" id="KW-0408">Iron</keyword>
<dbReference type="AlphaFoldDB" id="A0A9P6YG37"/>
<evidence type="ECO:0000256" key="12">
    <source>
        <dbReference type="ARBA" id="ARBA00023004"/>
    </source>
</evidence>
<evidence type="ECO:0000313" key="17">
    <source>
        <dbReference type="EMBL" id="KAG1547634.1"/>
    </source>
</evidence>
<dbReference type="GO" id="GO:0046872">
    <property type="term" value="F:metal ion binding"/>
    <property type="evidence" value="ECO:0007669"/>
    <property type="project" value="UniProtKB-KW"/>
</dbReference>
<dbReference type="Gene3D" id="1.20.5.100">
    <property type="entry name" value="Cytochrome c1, transmembrane anchor, C-terminal"/>
    <property type="match status" value="1"/>
</dbReference>
<keyword evidence="5 16" id="KW-0349">Heme</keyword>
<dbReference type="FunFam" id="1.20.5.100:FF:000003">
    <property type="entry name" value="Cytochrome c1, heme protein, mitochondrial"/>
    <property type="match status" value="1"/>
</dbReference>
<comment type="caution">
    <text evidence="17">The sequence shown here is derived from an EMBL/GenBank/DDBJ whole genome shotgun (WGS) entry which is preliminary data.</text>
</comment>
<evidence type="ECO:0000256" key="4">
    <source>
        <dbReference type="ARBA" id="ARBA00022448"/>
    </source>
</evidence>
<keyword evidence="10" id="KW-0249">Electron transport</keyword>
<comment type="catalytic activity">
    <reaction evidence="15">
        <text>a quinol + 2 Fe(III)-[cytochrome c](out) = a quinone + 2 Fe(II)-[cytochrome c](out) + 2 H(+)(out)</text>
        <dbReference type="Rhea" id="RHEA:11484"/>
        <dbReference type="Rhea" id="RHEA-COMP:10350"/>
        <dbReference type="Rhea" id="RHEA-COMP:14399"/>
        <dbReference type="ChEBI" id="CHEBI:15378"/>
        <dbReference type="ChEBI" id="CHEBI:24646"/>
        <dbReference type="ChEBI" id="CHEBI:29033"/>
        <dbReference type="ChEBI" id="CHEBI:29034"/>
        <dbReference type="ChEBI" id="CHEBI:132124"/>
        <dbReference type="EC" id="7.1.1.8"/>
    </reaction>
</comment>
<dbReference type="PANTHER" id="PTHR10266:SF3">
    <property type="entry name" value="CYTOCHROME C1, HEME PROTEIN, MITOCHONDRIAL"/>
    <property type="match status" value="1"/>
</dbReference>
<evidence type="ECO:0000256" key="10">
    <source>
        <dbReference type="ARBA" id="ARBA00022982"/>
    </source>
</evidence>
<dbReference type="Proteomes" id="UP000717996">
    <property type="component" value="Unassembled WGS sequence"/>
</dbReference>
<evidence type="ECO:0000256" key="8">
    <source>
        <dbReference type="ARBA" id="ARBA00022723"/>
    </source>
</evidence>
<accession>A0A9P6YG37</accession>
<evidence type="ECO:0000313" key="18">
    <source>
        <dbReference type="Proteomes" id="UP000717996"/>
    </source>
</evidence>
<evidence type="ECO:0000256" key="13">
    <source>
        <dbReference type="ARBA" id="ARBA00023128"/>
    </source>
</evidence>
<sequence length="128" mass="14410">MPNEEATHVGNAGTPAFRSFFDLRLVTVVRLCLLIFTGYADAPGGIEVREGLNYNPYFPGDAIAMSRVLFDGDICTFLAWGTEPEYDDRKKMGMKAVINLTGWIASSIWLKRFKWAPIKSRKIVYSPK</sequence>
<dbReference type="SUPFAM" id="SSF81496">
    <property type="entry name" value="Cytochrome c1 subunit of cytochrome bc1 complex (Ubiquinol-cytochrome c reductase), transmembrane anchor"/>
    <property type="match status" value="1"/>
</dbReference>
<comment type="cofactor">
    <cofactor evidence="16">
        <name>heme c</name>
        <dbReference type="ChEBI" id="CHEBI:61717"/>
    </cofactor>
    <text evidence="16">Binds 1 heme c group covalently per subunit.</text>
</comment>
<organism evidence="17 18">
    <name type="scientific">Rhizopus oryzae</name>
    <name type="common">Mucormycosis agent</name>
    <name type="synonym">Rhizopus arrhizus var. delemar</name>
    <dbReference type="NCBI Taxonomy" id="64495"/>
    <lineage>
        <taxon>Eukaryota</taxon>
        <taxon>Fungi</taxon>
        <taxon>Fungi incertae sedis</taxon>
        <taxon>Mucoromycota</taxon>
        <taxon>Mucoromycotina</taxon>
        <taxon>Mucoromycetes</taxon>
        <taxon>Mucorales</taxon>
        <taxon>Mucorineae</taxon>
        <taxon>Rhizopodaceae</taxon>
        <taxon>Rhizopus</taxon>
    </lineage>
</organism>
<keyword evidence="8 16" id="KW-0479">Metal-binding</keyword>
<dbReference type="EC" id="7.1.1.8" evidence="3"/>
<keyword evidence="11" id="KW-1133">Transmembrane helix</keyword>
<keyword evidence="7" id="KW-0812">Transmembrane</keyword>
<dbReference type="EMBL" id="JAANIT010000447">
    <property type="protein sequence ID" value="KAG1547634.1"/>
    <property type="molecule type" value="Genomic_DNA"/>
</dbReference>
<evidence type="ECO:0000256" key="15">
    <source>
        <dbReference type="ARBA" id="ARBA00029351"/>
    </source>
</evidence>
<evidence type="ECO:0000256" key="3">
    <source>
        <dbReference type="ARBA" id="ARBA00012951"/>
    </source>
</evidence>
<comment type="similarity">
    <text evidence="2">Belongs to the cytochrome c family.</text>
</comment>
<keyword evidence="6" id="KW-0679">Respiratory chain</keyword>
<evidence type="ECO:0000256" key="6">
    <source>
        <dbReference type="ARBA" id="ARBA00022660"/>
    </source>
</evidence>
<dbReference type="InterPro" id="IPR002326">
    <property type="entry name" value="Cyt_c1"/>
</dbReference>
<reference evidence="17" key="1">
    <citation type="journal article" date="2020" name="Microb. Genom.">
        <title>Genetic diversity of clinical and environmental Mucorales isolates obtained from an investigation of mucormycosis cases among solid organ transplant recipients.</title>
        <authorList>
            <person name="Nguyen M.H."/>
            <person name="Kaul D."/>
            <person name="Muto C."/>
            <person name="Cheng S.J."/>
            <person name="Richter R.A."/>
            <person name="Bruno V.M."/>
            <person name="Liu G."/>
            <person name="Beyhan S."/>
            <person name="Sundermann A.J."/>
            <person name="Mounaud S."/>
            <person name="Pasculle A.W."/>
            <person name="Nierman W.C."/>
            <person name="Driscoll E."/>
            <person name="Cumbie R."/>
            <person name="Clancy C.J."/>
            <person name="Dupont C.L."/>
        </authorList>
    </citation>
    <scope>NUCLEOTIDE SEQUENCE</scope>
    <source>
        <strain evidence="17">GL16</strain>
    </source>
</reference>
<keyword evidence="4" id="KW-0813">Transport</keyword>
<dbReference type="GO" id="GO:0005743">
    <property type="term" value="C:mitochondrial inner membrane"/>
    <property type="evidence" value="ECO:0007669"/>
    <property type="project" value="UniProtKB-SubCell"/>
</dbReference>
<dbReference type="GO" id="GO:0020037">
    <property type="term" value="F:heme binding"/>
    <property type="evidence" value="ECO:0007669"/>
    <property type="project" value="InterPro"/>
</dbReference>
<evidence type="ECO:0000256" key="9">
    <source>
        <dbReference type="ARBA" id="ARBA00022792"/>
    </source>
</evidence>
<dbReference type="InterPro" id="IPR021157">
    <property type="entry name" value="Cyt_c1_TM_anchor_C"/>
</dbReference>
<dbReference type="PANTHER" id="PTHR10266">
    <property type="entry name" value="CYTOCHROME C1"/>
    <property type="match status" value="1"/>
</dbReference>
<feature type="binding site" description="covalent" evidence="16">
    <location>
        <position position="65"/>
    </location>
    <ligand>
        <name>heme c</name>
        <dbReference type="ChEBI" id="CHEBI:61717"/>
    </ligand>
</feature>
<evidence type="ECO:0000256" key="16">
    <source>
        <dbReference type="PIRSR" id="PIRSR602326-1"/>
    </source>
</evidence>
<evidence type="ECO:0000256" key="7">
    <source>
        <dbReference type="ARBA" id="ARBA00022692"/>
    </source>
</evidence>
<comment type="subcellular location">
    <subcellularLocation>
        <location evidence="1">Mitochondrion inner membrane</location>
    </subcellularLocation>
</comment>
<evidence type="ECO:0000256" key="1">
    <source>
        <dbReference type="ARBA" id="ARBA00004273"/>
    </source>
</evidence>
<keyword evidence="9" id="KW-0999">Mitochondrion inner membrane</keyword>
<name>A0A9P6YG37_RHIOR</name>
<dbReference type="Gene3D" id="1.10.760.10">
    <property type="entry name" value="Cytochrome c-like domain"/>
    <property type="match status" value="1"/>
</dbReference>
<dbReference type="SUPFAM" id="SSF46626">
    <property type="entry name" value="Cytochrome c"/>
    <property type="match status" value="1"/>
</dbReference>
<dbReference type="Pfam" id="PF02167">
    <property type="entry name" value="Cytochrom_C1"/>
    <property type="match status" value="1"/>
</dbReference>
<dbReference type="InterPro" id="IPR036909">
    <property type="entry name" value="Cyt_c-like_dom_sf"/>
</dbReference>
<dbReference type="OrthoDB" id="5925at2759"/>
<protein>
    <recommendedName>
        <fullName evidence="3">quinol--cytochrome-c reductase</fullName>
        <ecNumber evidence="3">7.1.1.8</ecNumber>
    </recommendedName>
</protein>
<keyword evidence="13" id="KW-0496">Mitochondrion</keyword>
<evidence type="ECO:0000256" key="5">
    <source>
        <dbReference type="ARBA" id="ARBA00022617"/>
    </source>
</evidence>
<dbReference type="GO" id="GO:0008121">
    <property type="term" value="F:quinol-cytochrome-c reductase activity"/>
    <property type="evidence" value="ECO:0007669"/>
    <property type="project" value="UniProtKB-EC"/>
</dbReference>
<keyword evidence="14" id="KW-0472">Membrane</keyword>
<evidence type="ECO:0000256" key="14">
    <source>
        <dbReference type="ARBA" id="ARBA00023136"/>
    </source>
</evidence>
<proteinExistence type="inferred from homology"/>
<evidence type="ECO:0000256" key="2">
    <source>
        <dbReference type="ARBA" id="ARBA00006488"/>
    </source>
</evidence>
<dbReference type="GO" id="GO:0006122">
    <property type="term" value="P:mitochondrial electron transport, ubiquinol to cytochrome c"/>
    <property type="evidence" value="ECO:0007669"/>
    <property type="project" value="TreeGrafter"/>
</dbReference>
<evidence type="ECO:0000256" key="11">
    <source>
        <dbReference type="ARBA" id="ARBA00022989"/>
    </source>
</evidence>
<gene>
    <name evidence="17" type="ORF">G6F51_004144</name>
</gene>